<dbReference type="EMBL" id="BMAW01006332">
    <property type="protein sequence ID" value="GFS98415.1"/>
    <property type="molecule type" value="Genomic_DNA"/>
</dbReference>
<reference evidence="1" key="1">
    <citation type="submission" date="2020-08" db="EMBL/GenBank/DDBJ databases">
        <title>Multicomponent nature underlies the extraordinary mechanical properties of spider dragline silk.</title>
        <authorList>
            <person name="Kono N."/>
            <person name="Nakamura H."/>
            <person name="Mori M."/>
            <person name="Yoshida Y."/>
            <person name="Ohtoshi R."/>
            <person name="Malay A.D."/>
            <person name="Moran D.A.P."/>
            <person name="Tomita M."/>
            <person name="Numata K."/>
            <person name="Arakawa K."/>
        </authorList>
    </citation>
    <scope>NUCLEOTIDE SEQUENCE</scope>
</reference>
<feature type="non-terminal residue" evidence="1">
    <location>
        <position position="1"/>
    </location>
</feature>
<dbReference type="Proteomes" id="UP000887013">
    <property type="component" value="Unassembled WGS sequence"/>
</dbReference>
<sequence>SNGLFLISKLFKRFISIQLQSYVAKQYTIRIMEVCFIAQEIQHNSSPFLPNYAPLPVSKKDDGLRYLPK</sequence>
<name>A0A8X6N7N1_NEPPI</name>
<gene>
    <name evidence="1" type="ORF">NPIL_174121</name>
</gene>
<organism evidence="1 2">
    <name type="scientific">Nephila pilipes</name>
    <name type="common">Giant wood spider</name>
    <name type="synonym">Nephila maculata</name>
    <dbReference type="NCBI Taxonomy" id="299642"/>
    <lineage>
        <taxon>Eukaryota</taxon>
        <taxon>Metazoa</taxon>
        <taxon>Ecdysozoa</taxon>
        <taxon>Arthropoda</taxon>
        <taxon>Chelicerata</taxon>
        <taxon>Arachnida</taxon>
        <taxon>Araneae</taxon>
        <taxon>Araneomorphae</taxon>
        <taxon>Entelegynae</taxon>
        <taxon>Araneoidea</taxon>
        <taxon>Nephilidae</taxon>
        <taxon>Nephila</taxon>
    </lineage>
</organism>
<protein>
    <submittedName>
        <fullName evidence="1">Uncharacterized protein</fullName>
    </submittedName>
</protein>
<proteinExistence type="predicted"/>
<evidence type="ECO:0000313" key="1">
    <source>
        <dbReference type="EMBL" id="GFS98415.1"/>
    </source>
</evidence>
<keyword evidence="2" id="KW-1185">Reference proteome</keyword>
<accession>A0A8X6N7N1</accession>
<evidence type="ECO:0000313" key="2">
    <source>
        <dbReference type="Proteomes" id="UP000887013"/>
    </source>
</evidence>
<dbReference type="AlphaFoldDB" id="A0A8X6N7N1"/>
<comment type="caution">
    <text evidence="1">The sequence shown here is derived from an EMBL/GenBank/DDBJ whole genome shotgun (WGS) entry which is preliminary data.</text>
</comment>